<dbReference type="InterPro" id="IPR006311">
    <property type="entry name" value="TAT_signal"/>
</dbReference>
<reference evidence="10 11" key="1">
    <citation type="submission" date="2022-06" db="EMBL/GenBank/DDBJ databases">
        <title>Haloarcula sp. a new haloarchaeum isolate from saline soil.</title>
        <authorList>
            <person name="Strakova D."/>
            <person name="Galisteo C."/>
            <person name="Sanchez-Porro C."/>
            <person name="Ventosa A."/>
        </authorList>
    </citation>
    <scope>NUCLEOTIDE SEQUENCE [LARGE SCALE GENOMIC DNA]</scope>
    <source>
        <strain evidence="10 11">S1AR25-5A</strain>
    </source>
</reference>
<dbReference type="Gene3D" id="3.40.720.10">
    <property type="entry name" value="Alkaline Phosphatase, subunit A"/>
    <property type="match status" value="1"/>
</dbReference>
<proteinExistence type="inferred from homology"/>
<evidence type="ECO:0000256" key="9">
    <source>
        <dbReference type="SAM" id="MobiDB-lite"/>
    </source>
</evidence>
<evidence type="ECO:0000256" key="6">
    <source>
        <dbReference type="ARBA" id="ARBA00022801"/>
    </source>
</evidence>
<keyword evidence="5" id="KW-0479">Metal-binding</keyword>
<dbReference type="PANTHER" id="PTHR11596">
    <property type="entry name" value="ALKALINE PHOSPHATASE"/>
    <property type="match status" value="1"/>
</dbReference>
<evidence type="ECO:0000313" key="11">
    <source>
        <dbReference type="Proteomes" id="UP001253439"/>
    </source>
</evidence>
<dbReference type="EMBL" id="JAMQOM010000006">
    <property type="protein sequence ID" value="MDS0222543.1"/>
    <property type="molecule type" value="Genomic_DNA"/>
</dbReference>
<accession>A0AAE4JHJ1</accession>
<dbReference type="PROSITE" id="PS00123">
    <property type="entry name" value="ALKALINE_PHOSPHATASE"/>
    <property type="match status" value="1"/>
</dbReference>
<feature type="compositionally biased region" description="Basic and acidic residues" evidence="9">
    <location>
        <begin position="19"/>
        <end position="29"/>
    </location>
</feature>
<dbReference type="InterPro" id="IPR018299">
    <property type="entry name" value="Alkaline_phosphatase_AS"/>
</dbReference>
<comment type="similarity">
    <text evidence="3">Belongs to the alkaline phosphatase family.</text>
</comment>
<name>A0AAE4JHJ1_9EURY</name>
<dbReference type="GO" id="GO:0046872">
    <property type="term" value="F:metal ion binding"/>
    <property type="evidence" value="ECO:0007669"/>
    <property type="project" value="UniProtKB-KW"/>
</dbReference>
<dbReference type="SUPFAM" id="SSF53649">
    <property type="entry name" value="Alkaline phosphatase-like"/>
    <property type="match status" value="1"/>
</dbReference>
<feature type="compositionally biased region" description="Basic and acidic residues" evidence="9">
    <location>
        <begin position="1"/>
        <end position="11"/>
    </location>
</feature>
<dbReference type="Proteomes" id="UP001253439">
    <property type="component" value="Unassembled WGS sequence"/>
</dbReference>
<dbReference type="InterPro" id="IPR001952">
    <property type="entry name" value="Alkaline_phosphatase"/>
</dbReference>
<comment type="caution">
    <text evidence="10">The sequence shown here is derived from an EMBL/GenBank/DDBJ whole genome shotgun (WGS) entry which is preliminary data.</text>
</comment>
<dbReference type="Pfam" id="PF00245">
    <property type="entry name" value="Alk_phosphatase"/>
    <property type="match status" value="1"/>
</dbReference>
<keyword evidence="8" id="KW-0460">Magnesium</keyword>
<evidence type="ECO:0000256" key="4">
    <source>
        <dbReference type="ARBA" id="ARBA00022553"/>
    </source>
</evidence>
<sequence length="462" mass="48006">MKKFKQKDNSAHRKATQPEQEHASPDRQTENSLSRRKVLQGLTAVAGAGFFSGGGLGTVASSQTAPDILLVVGDGQGPNQLKAGRGLKAYRDGSSGFNASLQVDRHAESGQATTTNASGGITDSAAAATAMSTGFKTKNGVIGGVIDSSGRFVPKETVLERAKKAGYKTGLVTTSALTDATPAAFGAHTASRSNQTEIARQYIRETGVDVLLGGGKKYFSSTLRDQAKAAGYNYVTTASGLAGLSGAGKTLGLFATDSMGGTISRSNSATSQPNMDLLVKKARQRLGTGKSFLLIENEHIDTYGHSNWAGLPHDVLELDTAGTKQALDAADGSTLVITTGDHETGGLSFTASPKFNVVDSLVASDTTLRNRLAQVDGDTALIRAVVADGTGISDLTTLEIESLKANSGNIRRIVANRAGLRWSTTQHTKTKVPVFATGPSASSLQGEKTLTDIAKVMRSVVS</sequence>
<dbReference type="InterPro" id="IPR017850">
    <property type="entry name" value="Alkaline_phosphatase_core_sf"/>
</dbReference>
<dbReference type="Gene3D" id="1.10.60.40">
    <property type="match status" value="1"/>
</dbReference>
<dbReference type="PROSITE" id="PS51318">
    <property type="entry name" value="TAT"/>
    <property type="match status" value="1"/>
</dbReference>
<feature type="region of interest" description="Disordered" evidence="9">
    <location>
        <begin position="1"/>
        <end position="33"/>
    </location>
</feature>
<comment type="cofactor">
    <cofactor evidence="1">
        <name>Mg(2+)</name>
        <dbReference type="ChEBI" id="CHEBI:18420"/>
    </cofactor>
</comment>
<evidence type="ECO:0000256" key="3">
    <source>
        <dbReference type="ARBA" id="ARBA00005984"/>
    </source>
</evidence>
<gene>
    <name evidence="10" type="ORF">NDI54_14455</name>
</gene>
<evidence type="ECO:0000313" key="10">
    <source>
        <dbReference type="EMBL" id="MDS0222543.1"/>
    </source>
</evidence>
<dbReference type="GO" id="GO:0004035">
    <property type="term" value="F:alkaline phosphatase activity"/>
    <property type="evidence" value="ECO:0007669"/>
    <property type="project" value="UniProtKB-EC"/>
</dbReference>
<dbReference type="RefSeq" id="WP_310897164.1">
    <property type="nucleotide sequence ID" value="NZ_JAMQOM010000006.1"/>
</dbReference>
<keyword evidence="7" id="KW-0862">Zinc</keyword>
<dbReference type="SMART" id="SM00098">
    <property type="entry name" value="alkPPc"/>
    <property type="match status" value="1"/>
</dbReference>
<keyword evidence="6 10" id="KW-0378">Hydrolase</keyword>
<evidence type="ECO:0000256" key="8">
    <source>
        <dbReference type="ARBA" id="ARBA00022842"/>
    </source>
</evidence>
<comment type="cofactor">
    <cofactor evidence="2">
        <name>Zn(2+)</name>
        <dbReference type="ChEBI" id="CHEBI:29105"/>
    </cofactor>
</comment>
<evidence type="ECO:0000256" key="1">
    <source>
        <dbReference type="ARBA" id="ARBA00001946"/>
    </source>
</evidence>
<dbReference type="EC" id="3.1.3.1" evidence="10"/>
<evidence type="ECO:0000256" key="5">
    <source>
        <dbReference type="ARBA" id="ARBA00022723"/>
    </source>
</evidence>
<evidence type="ECO:0000256" key="7">
    <source>
        <dbReference type="ARBA" id="ARBA00022833"/>
    </source>
</evidence>
<keyword evidence="4" id="KW-0597">Phosphoprotein</keyword>
<protein>
    <submittedName>
        <fullName evidence="10">Alkaline phosphatase</fullName>
        <ecNumber evidence="10">3.1.3.1</ecNumber>
    </submittedName>
</protein>
<dbReference type="PRINTS" id="PR00113">
    <property type="entry name" value="ALKPHPHTASE"/>
</dbReference>
<dbReference type="AlphaFoldDB" id="A0AAE4JHJ1"/>
<keyword evidence="11" id="KW-1185">Reference proteome</keyword>
<organism evidence="10 11">
    <name type="scientific">Haloarcula terrestris</name>
    <dbReference type="NCBI Taxonomy" id="2950533"/>
    <lineage>
        <taxon>Archaea</taxon>
        <taxon>Methanobacteriati</taxon>
        <taxon>Methanobacteriota</taxon>
        <taxon>Stenosarchaea group</taxon>
        <taxon>Halobacteria</taxon>
        <taxon>Halobacteriales</taxon>
        <taxon>Haloarculaceae</taxon>
        <taxon>Haloarcula</taxon>
    </lineage>
</organism>
<dbReference type="PANTHER" id="PTHR11596:SF5">
    <property type="entry name" value="ALKALINE PHOSPHATASE"/>
    <property type="match status" value="1"/>
</dbReference>
<dbReference type="CDD" id="cd16012">
    <property type="entry name" value="ALP"/>
    <property type="match status" value="1"/>
</dbReference>
<evidence type="ECO:0000256" key="2">
    <source>
        <dbReference type="ARBA" id="ARBA00001947"/>
    </source>
</evidence>